<dbReference type="Pfam" id="PF20153">
    <property type="entry name" value="DUF6535"/>
    <property type="match status" value="1"/>
</dbReference>
<comment type="caution">
    <text evidence="3">The sequence shown here is derived from an EMBL/GenBank/DDBJ whole genome shotgun (WGS) entry which is preliminary data.</text>
</comment>
<feature type="transmembrane region" description="Helical" evidence="1">
    <location>
        <begin position="46"/>
        <end position="65"/>
    </location>
</feature>
<keyword evidence="4" id="KW-1185">Reference proteome</keyword>
<organism evidence="3 4">
    <name type="scientific">Mycena venus</name>
    <dbReference type="NCBI Taxonomy" id="2733690"/>
    <lineage>
        <taxon>Eukaryota</taxon>
        <taxon>Fungi</taxon>
        <taxon>Dikarya</taxon>
        <taxon>Basidiomycota</taxon>
        <taxon>Agaricomycotina</taxon>
        <taxon>Agaricomycetes</taxon>
        <taxon>Agaricomycetidae</taxon>
        <taxon>Agaricales</taxon>
        <taxon>Marasmiineae</taxon>
        <taxon>Mycenaceae</taxon>
        <taxon>Mycena</taxon>
    </lineage>
</organism>
<evidence type="ECO:0000256" key="1">
    <source>
        <dbReference type="SAM" id="Phobius"/>
    </source>
</evidence>
<feature type="transmembrane region" description="Helical" evidence="1">
    <location>
        <begin position="206"/>
        <end position="227"/>
    </location>
</feature>
<evidence type="ECO:0000259" key="2">
    <source>
        <dbReference type="Pfam" id="PF20153"/>
    </source>
</evidence>
<feature type="domain" description="DUF6535" evidence="2">
    <location>
        <begin position="24"/>
        <end position="200"/>
    </location>
</feature>
<protein>
    <recommendedName>
        <fullName evidence="2">DUF6535 domain-containing protein</fullName>
    </recommendedName>
</protein>
<keyword evidence="1" id="KW-0812">Transmembrane</keyword>
<gene>
    <name evidence="3" type="ORF">MVEN_02165600</name>
</gene>
<dbReference type="InterPro" id="IPR045338">
    <property type="entry name" value="DUF6535"/>
</dbReference>
<evidence type="ECO:0000313" key="4">
    <source>
        <dbReference type="Proteomes" id="UP000620124"/>
    </source>
</evidence>
<proteinExistence type="predicted"/>
<dbReference type="Proteomes" id="UP000620124">
    <property type="component" value="Unassembled WGS sequence"/>
</dbReference>
<dbReference type="OrthoDB" id="3043573at2759"/>
<feature type="transmembrane region" description="Helical" evidence="1">
    <location>
        <begin position="111"/>
        <end position="137"/>
    </location>
</feature>
<name>A0A8H6X8Z3_9AGAR</name>
<accession>A0A8H6X8Z3</accession>
<keyword evidence="1" id="KW-1133">Transmembrane helix</keyword>
<evidence type="ECO:0000313" key="3">
    <source>
        <dbReference type="EMBL" id="KAF7336181.1"/>
    </source>
</evidence>
<dbReference type="EMBL" id="JACAZI010000023">
    <property type="protein sequence ID" value="KAF7336181.1"/>
    <property type="molecule type" value="Genomic_DNA"/>
</dbReference>
<feature type="transmembrane region" description="Helical" evidence="1">
    <location>
        <begin position="425"/>
        <end position="444"/>
    </location>
</feature>
<feature type="transmembrane region" description="Helical" evidence="1">
    <location>
        <begin position="179"/>
        <end position="200"/>
    </location>
</feature>
<dbReference type="AlphaFoldDB" id="A0A8H6X8Z3"/>
<reference evidence="3" key="1">
    <citation type="submission" date="2020-05" db="EMBL/GenBank/DDBJ databases">
        <title>Mycena genomes resolve the evolution of fungal bioluminescence.</title>
        <authorList>
            <person name="Tsai I.J."/>
        </authorList>
    </citation>
    <scope>NUCLEOTIDE SEQUENCE</scope>
    <source>
        <strain evidence="3">CCC161011</strain>
    </source>
</reference>
<keyword evidence="1" id="KW-0472">Membrane</keyword>
<sequence>MDREKGEFTDIPVPNKEVAAAKIWAIYVSEAEKYDRSLVESWKSDMEGLLIFAALFSAILTAFLIESYKSLNPDSGDLTVHLLGQISQQIAASANGSTFHVLPSSSFTPPASAFICNALWFISLGFSLTCALIATFVQQWTRDFLHKADMRSAPIIQARIFSFLYYGLRRFRMHTVVDVIPLLLHGSLFLFFCGLVAFLVPVNIAMSMITAAILSIVAAVYCTLTVLPLQYLDCPYRTPLSGIVWRAFQDLQMYWTRRHSRNSLDAAGTRSDASVESSPIRHAETMVEAMSRAATEVSEERLERDYRSLVWTMKSLADDAELEPLIEAIPDLLCGPTYWRDTYEGHIRRLIHNSDVGLLHRIVDFLGTCYTGVLSVEASQRRIIISCKAFWAIASLSTSYPASPALDLSDIYIIIHSPRTRNLSISPYFLSAAVMMLWSTFLAIQGDLIKCRDYLAALEGDPRSEEGCRELDHVSEFLVGIHGKFYTLGIVPWMPGVHGISYLRSLAEEYLSEIPYRIMLNFLVQSVTLDCQPYRWEETRTTIRLSHPVPASLTGFINAGIDNAILSQVDRLSDATADMATSTWIDDSVADLVSFWEPDDTYRIPHGLIALLNHRPSVFNHQAYGPKLNISMAEIKIRLWECFQRSLSTKVFEIQREAFTAMWHLAAIDLLHYAPIRPPGSPFESVLKALLMAESRFVNITCSVVALWKVQILRDHEYTTFRTMGEAMQCLNHQLFPEESMMYLPGEFRSMQSRDELSAGQLVTIRTILRHRLLEARLDNVSEYLEYCTSGLLPYNAVETVDRMKDRDYLAPQGPIHPTHQMRLANSITNISPAGRSVEILHRVINCAIWDVYAGGDKSEEQLGTHSGKLELTLVVDDRPHEVSPPSFGDLWPWLDNPIAREKIQTAFTVYEGRLSSNVDCPADTLSRLRGILRGIEYWHKLK</sequence>